<dbReference type="SMART" id="SM00494">
    <property type="entry name" value="ChtBD2"/>
    <property type="match status" value="2"/>
</dbReference>
<dbReference type="GO" id="GO:0006032">
    <property type="term" value="P:chitin catabolic process"/>
    <property type="evidence" value="ECO:0007669"/>
    <property type="project" value="TreeGrafter"/>
</dbReference>
<keyword evidence="6 7" id="KW-0326">Glycosidase</keyword>
<reference evidence="12" key="1">
    <citation type="submission" date="2018-11" db="EMBL/GenBank/DDBJ databases">
        <authorList>
            <person name="Alioto T."/>
            <person name="Alioto T."/>
        </authorList>
    </citation>
    <scope>NUCLEOTIDE SEQUENCE</scope>
</reference>
<dbReference type="SUPFAM" id="SSF54556">
    <property type="entry name" value="Chitinase insertion domain"/>
    <property type="match status" value="1"/>
</dbReference>
<dbReference type="InterPro" id="IPR002557">
    <property type="entry name" value="Chitin-bd_dom"/>
</dbReference>
<dbReference type="Gene3D" id="2.170.140.10">
    <property type="entry name" value="Chitin binding domain"/>
    <property type="match status" value="2"/>
</dbReference>
<feature type="domain" description="Chitin-binding type-2" evidence="10">
    <location>
        <begin position="482"/>
        <end position="538"/>
    </location>
</feature>
<dbReference type="PANTHER" id="PTHR11177">
    <property type="entry name" value="CHITINASE"/>
    <property type="match status" value="1"/>
</dbReference>
<keyword evidence="4 7" id="KW-0378">Hydrolase</keyword>
<dbReference type="InterPro" id="IPR017853">
    <property type="entry name" value="GH"/>
</dbReference>
<dbReference type="InterPro" id="IPR036508">
    <property type="entry name" value="Chitin-bd_dom_sf"/>
</dbReference>
<keyword evidence="5" id="KW-1015">Disulfide bond</keyword>
<evidence type="ECO:0000259" key="10">
    <source>
        <dbReference type="PROSITE" id="PS50940"/>
    </source>
</evidence>
<dbReference type="AlphaFoldDB" id="A0A8B6D1K4"/>
<dbReference type="GO" id="GO:0008843">
    <property type="term" value="F:endochitinase activity"/>
    <property type="evidence" value="ECO:0007669"/>
    <property type="project" value="UniProtKB-EC"/>
</dbReference>
<proteinExistence type="inferred from homology"/>
<dbReference type="InterPro" id="IPR001223">
    <property type="entry name" value="Glyco_hydro18_cat"/>
</dbReference>
<dbReference type="CDD" id="cd02872">
    <property type="entry name" value="GH18_chitolectin_chitotriosidase"/>
    <property type="match status" value="1"/>
</dbReference>
<evidence type="ECO:0000256" key="6">
    <source>
        <dbReference type="ARBA" id="ARBA00023295"/>
    </source>
</evidence>
<dbReference type="Gene3D" id="3.20.20.80">
    <property type="entry name" value="Glycosidases"/>
    <property type="match status" value="1"/>
</dbReference>
<evidence type="ECO:0000256" key="2">
    <source>
        <dbReference type="ARBA" id="ARBA00022669"/>
    </source>
</evidence>
<dbReference type="InterPro" id="IPR029070">
    <property type="entry name" value="Chitinase_insertion_sf"/>
</dbReference>
<dbReference type="Pfam" id="PF01607">
    <property type="entry name" value="CBM_14"/>
    <property type="match status" value="2"/>
</dbReference>
<feature type="signal peptide" evidence="9">
    <location>
        <begin position="1"/>
        <end position="20"/>
    </location>
</feature>
<evidence type="ECO:0000256" key="9">
    <source>
        <dbReference type="SAM" id="SignalP"/>
    </source>
</evidence>
<name>A0A8B6D1K4_MYTGA</name>
<accession>A0A8B6D1K4</accession>
<comment type="caution">
    <text evidence="12">The sequence shown here is derived from an EMBL/GenBank/DDBJ whole genome shotgun (WGS) entry which is preliminary data.</text>
</comment>
<feature type="compositionally biased region" description="Pro residues" evidence="8">
    <location>
        <begin position="576"/>
        <end position="585"/>
    </location>
</feature>
<dbReference type="PANTHER" id="PTHR11177:SF317">
    <property type="entry name" value="CHITINASE 12-RELATED"/>
    <property type="match status" value="1"/>
</dbReference>
<dbReference type="GO" id="GO:0008061">
    <property type="term" value="F:chitin binding"/>
    <property type="evidence" value="ECO:0007669"/>
    <property type="project" value="UniProtKB-KW"/>
</dbReference>
<organism evidence="12 13">
    <name type="scientific">Mytilus galloprovincialis</name>
    <name type="common">Mediterranean mussel</name>
    <dbReference type="NCBI Taxonomy" id="29158"/>
    <lineage>
        <taxon>Eukaryota</taxon>
        <taxon>Metazoa</taxon>
        <taxon>Spiralia</taxon>
        <taxon>Lophotrochozoa</taxon>
        <taxon>Mollusca</taxon>
        <taxon>Bivalvia</taxon>
        <taxon>Autobranchia</taxon>
        <taxon>Pteriomorphia</taxon>
        <taxon>Mytilida</taxon>
        <taxon>Mytiloidea</taxon>
        <taxon>Mytilidae</taxon>
        <taxon>Mytilinae</taxon>
        <taxon>Mytilus</taxon>
    </lineage>
</organism>
<evidence type="ECO:0000256" key="3">
    <source>
        <dbReference type="ARBA" id="ARBA00022729"/>
    </source>
</evidence>
<dbReference type="InterPro" id="IPR011583">
    <property type="entry name" value="Chitinase_II/V-like_cat"/>
</dbReference>
<protein>
    <submittedName>
        <fullName evidence="12">Chitinase</fullName>
        <ecNumber evidence="12">3.2.1.14</ecNumber>
    </submittedName>
</protein>
<dbReference type="FunFam" id="3.20.20.80:FF:000007">
    <property type="entry name" value="Acidic mammalian chitinase"/>
    <property type="match status" value="1"/>
</dbReference>
<keyword evidence="2" id="KW-0147">Chitin-binding</keyword>
<evidence type="ECO:0000256" key="1">
    <source>
        <dbReference type="ARBA" id="ARBA00009121"/>
    </source>
</evidence>
<evidence type="ECO:0000256" key="5">
    <source>
        <dbReference type="ARBA" id="ARBA00023157"/>
    </source>
</evidence>
<sequence length="699" mass="79211">MNLRGIHVIIFLAVVHGALSSLRRVCYYTNWAQYRPGTGKYVPEDMNAHLCTHIIYSFAKLNGNRLAPFEWNDDSTEWMKGMYAKFNAIKSQNPRIKSLLAIGGWNMGSEPFTQMVKTSKSRQEFAQSAIDFLRKRNFDGLDLDWEYPANRGSPPVDKNRFTLLVQQLRDAFDRDARTTGRSRLLITAAVAAGKKNIDSGYDVAAIGRLMDFISIMTYDLHGSWETTTGHNSPLFARSGETGDERYLNLAWAANYWNKMGVPKSKLNIGMGLYGRSFTLKDRNVHNVGAQTKGKGLAGKYTREAGFLSYYEVCDMMKKGGKKYYINEQKVPYLVKDDQWVGYDDVDSLSIKVQYVKQQRFGGIMVWALDLDDFKGTCGQGTYPLLKRINQEIEGSRYQPEQPMLDIPNVPEIYNPIPPRQTPKVDIPNLPELYIPPRHTPKRRRKQETIPTKVAVRKVVNPRPPRQQQHIESVDQLRSNSKDFSCTKGNDGYFASPTSCSEYYMCTDGTAFKFNCASGLKFNAEHNFCDWPKKVKCTDKKVRSSKKAERPGQKSSKKHRINEPGPPPRPRVHRPEPPTWHPPPPKQSTSTRGWNFDAPAQGPPPPAPTTPRTTQHRSAWDWVSMIDNEMPFFMSLFGNNDMFADFCASRTNGIYPESANCRGFIECSDGVSYKGACGPGLAFNPRQKTCDYTYNVPGCS</sequence>
<evidence type="ECO:0000259" key="11">
    <source>
        <dbReference type="PROSITE" id="PS51910"/>
    </source>
</evidence>
<dbReference type="SUPFAM" id="SSF57625">
    <property type="entry name" value="Invertebrate chitin-binding proteins"/>
    <property type="match status" value="2"/>
</dbReference>
<feature type="compositionally biased region" description="Basic and acidic residues" evidence="8">
    <location>
        <begin position="538"/>
        <end position="551"/>
    </location>
</feature>
<evidence type="ECO:0000256" key="7">
    <source>
        <dbReference type="RuleBase" id="RU000489"/>
    </source>
</evidence>
<dbReference type="FunFam" id="3.10.50.10:FF:000001">
    <property type="entry name" value="Chitinase 3-like 1"/>
    <property type="match status" value="1"/>
</dbReference>
<dbReference type="PROSITE" id="PS01095">
    <property type="entry name" value="GH18_1"/>
    <property type="match status" value="1"/>
</dbReference>
<evidence type="ECO:0000313" key="12">
    <source>
        <dbReference type="EMBL" id="VDI12763.1"/>
    </source>
</evidence>
<keyword evidence="13" id="KW-1185">Reference proteome</keyword>
<dbReference type="GO" id="GO:0005975">
    <property type="term" value="P:carbohydrate metabolic process"/>
    <property type="evidence" value="ECO:0007669"/>
    <property type="project" value="InterPro"/>
</dbReference>
<dbReference type="InterPro" id="IPR050314">
    <property type="entry name" value="Glycosyl_Hydrlase_18"/>
</dbReference>
<dbReference type="Gene3D" id="3.10.50.10">
    <property type="match status" value="1"/>
</dbReference>
<gene>
    <name evidence="12" type="ORF">MGAL_10B065281</name>
</gene>
<evidence type="ECO:0000313" key="13">
    <source>
        <dbReference type="Proteomes" id="UP000596742"/>
    </source>
</evidence>
<dbReference type="Pfam" id="PF00704">
    <property type="entry name" value="Glyco_hydro_18"/>
    <property type="match status" value="1"/>
</dbReference>
<feature type="domain" description="GH18" evidence="11">
    <location>
        <begin position="22"/>
        <end position="395"/>
    </location>
</feature>
<dbReference type="OrthoDB" id="76388at2759"/>
<dbReference type="EC" id="3.2.1.14" evidence="12"/>
<feature type="region of interest" description="Disordered" evidence="8">
    <location>
        <begin position="538"/>
        <end position="615"/>
    </location>
</feature>
<evidence type="ECO:0000256" key="4">
    <source>
        <dbReference type="ARBA" id="ARBA00022801"/>
    </source>
</evidence>
<comment type="similarity">
    <text evidence="1">Belongs to the glycosyl hydrolase 18 family. Chitinase class II subfamily.</text>
</comment>
<keyword evidence="3 9" id="KW-0732">Signal</keyword>
<feature type="chain" id="PRO_5033014609" evidence="9">
    <location>
        <begin position="21"/>
        <end position="699"/>
    </location>
</feature>
<feature type="domain" description="Chitin-binding type-2" evidence="10">
    <location>
        <begin position="643"/>
        <end position="699"/>
    </location>
</feature>
<dbReference type="SMART" id="SM00636">
    <property type="entry name" value="Glyco_18"/>
    <property type="match status" value="1"/>
</dbReference>
<evidence type="ECO:0000256" key="8">
    <source>
        <dbReference type="SAM" id="MobiDB-lite"/>
    </source>
</evidence>
<dbReference type="PROSITE" id="PS50940">
    <property type="entry name" value="CHIT_BIND_II"/>
    <property type="match status" value="2"/>
</dbReference>
<dbReference type="InterPro" id="IPR001579">
    <property type="entry name" value="Glyco_hydro_18_chit_AS"/>
</dbReference>
<feature type="region of interest" description="Disordered" evidence="8">
    <location>
        <begin position="420"/>
        <end position="446"/>
    </location>
</feature>
<dbReference type="SUPFAM" id="SSF51445">
    <property type="entry name" value="(Trans)glycosidases"/>
    <property type="match status" value="1"/>
</dbReference>
<dbReference type="EMBL" id="UYJE01002668">
    <property type="protein sequence ID" value="VDI12763.1"/>
    <property type="molecule type" value="Genomic_DNA"/>
</dbReference>
<dbReference type="GO" id="GO:0005576">
    <property type="term" value="C:extracellular region"/>
    <property type="evidence" value="ECO:0007669"/>
    <property type="project" value="InterPro"/>
</dbReference>
<dbReference type="PROSITE" id="PS51910">
    <property type="entry name" value="GH18_2"/>
    <property type="match status" value="1"/>
</dbReference>
<dbReference type="Proteomes" id="UP000596742">
    <property type="component" value="Unassembled WGS sequence"/>
</dbReference>